<protein>
    <submittedName>
        <fullName evidence="2">G protein-coupled receptor</fullName>
    </submittedName>
</protein>
<dbReference type="GO" id="GO:0016020">
    <property type="term" value="C:membrane"/>
    <property type="evidence" value="ECO:0007669"/>
    <property type="project" value="InterPro"/>
</dbReference>
<dbReference type="PANTHER" id="PTHR23128">
    <property type="entry name" value="SERPENTINE RECEPTOR, CLASS E (EPSILON)-RELATED"/>
    <property type="match status" value="1"/>
</dbReference>
<keyword evidence="3" id="KW-1185">Reference proteome</keyword>
<sequence>MATAYFAAMEAVKNQIAIALIAGYVMHVRGFVVFWRHRASFKRIASPLIITAVAFVPIVIRAVVIHINFIIIAAGTYAVMIVGTIGRFLTIPYEMRIIQFTGLYEPYILFLAILRQGSYAQALSILWVWTIERACATIYAADYEKNKRIHLSIIFNVASISCSYVVSYALVTRIFNGLIVIVVAFISNSSCALAFRVLGRYNTKHLARLTHQFKRYPDEYSLSLRIQLKENVSTMKKIEFGVYSYTVVLAVNLLLIFIPFITLTDTNQFEALQWCTCISNLVVALSILCTSPILETSIAIHTNKIPPFLRALLGREYFTQNNPSQKKEMDEYFYQLDSQWSTGLSIISSGRFN</sequence>
<dbReference type="EnsemblMetazoa" id="PPA11007.1">
    <property type="protein sequence ID" value="PPA11007.1"/>
    <property type="gene ID" value="WBGene00100561"/>
</dbReference>
<comment type="similarity">
    <text evidence="1">Belongs to the nematode receptor-like protein sre family.</text>
</comment>
<proteinExistence type="inferred from homology"/>
<dbReference type="Pfam" id="PF03125">
    <property type="entry name" value="Sre"/>
    <property type="match status" value="1"/>
</dbReference>
<dbReference type="AlphaFoldDB" id="A0A2A6C2R3"/>
<reference evidence="3" key="1">
    <citation type="journal article" date="2008" name="Nat. Genet.">
        <title>The Pristionchus pacificus genome provides a unique perspective on nematode lifestyle and parasitism.</title>
        <authorList>
            <person name="Dieterich C."/>
            <person name="Clifton S.W."/>
            <person name="Schuster L.N."/>
            <person name="Chinwalla A."/>
            <person name="Delehaunty K."/>
            <person name="Dinkelacker I."/>
            <person name="Fulton L."/>
            <person name="Fulton R."/>
            <person name="Godfrey J."/>
            <person name="Minx P."/>
            <person name="Mitreva M."/>
            <person name="Roeseler W."/>
            <person name="Tian H."/>
            <person name="Witte H."/>
            <person name="Yang S.P."/>
            <person name="Wilson R.K."/>
            <person name="Sommer R.J."/>
        </authorList>
    </citation>
    <scope>NUCLEOTIDE SEQUENCE [LARGE SCALE GENOMIC DNA]</scope>
    <source>
        <strain evidence="3">PS312</strain>
    </source>
</reference>
<dbReference type="GO" id="GO:0007606">
    <property type="term" value="P:sensory perception of chemical stimulus"/>
    <property type="evidence" value="ECO:0007669"/>
    <property type="project" value="InterPro"/>
</dbReference>
<name>A0A2A6C2R3_PRIPA</name>
<evidence type="ECO:0000256" key="1">
    <source>
        <dbReference type="ARBA" id="ARBA00006803"/>
    </source>
</evidence>
<dbReference type="InterPro" id="IPR004151">
    <property type="entry name" value="7TM_GPCR_serpentine_rcpt_Sre"/>
</dbReference>
<gene>
    <name evidence="2" type="primary">WBGene00100561</name>
</gene>
<evidence type="ECO:0000313" key="2">
    <source>
        <dbReference type="EnsemblMetazoa" id="PPA11007.1"/>
    </source>
</evidence>
<accession>A0A8R1Y8K1</accession>
<evidence type="ECO:0000313" key="3">
    <source>
        <dbReference type="Proteomes" id="UP000005239"/>
    </source>
</evidence>
<dbReference type="PANTHER" id="PTHR23128:SF132">
    <property type="entry name" value="SERPENTINE RECEPTOR, CLASS E (EPSILON)-RELATED"/>
    <property type="match status" value="1"/>
</dbReference>
<accession>A0A2A6C2R3</accession>
<dbReference type="Proteomes" id="UP000005239">
    <property type="component" value="Unassembled WGS sequence"/>
</dbReference>
<organism evidence="2 3">
    <name type="scientific">Pristionchus pacificus</name>
    <name type="common">Parasitic nematode worm</name>
    <dbReference type="NCBI Taxonomy" id="54126"/>
    <lineage>
        <taxon>Eukaryota</taxon>
        <taxon>Metazoa</taxon>
        <taxon>Ecdysozoa</taxon>
        <taxon>Nematoda</taxon>
        <taxon>Chromadorea</taxon>
        <taxon>Rhabditida</taxon>
        <taxon>Rhabditina</taxon>
        <taxon>Diplogasteromorpha</taxon>
        <taxon>Diplogasteroidea</taxon>
        <taxon>Neodiplogasteridae</taxon>
        <taxon>Pristionchus</taxon>
    </lineage>
</organism>
<reference evidence="2" key="2">
    <citation type="submission" date="2022-06" db="UniProtKB">
        <authorList>
            <consortium name="EnsemblMetazoa"/>
        </authorList>
    </citation>
    <scope>IDENTIFICATION</scope>
    <source>
        <strain evidence="2">PS312</strain>
    </source>
</reference>